<dbReference type="Gene3D" id="3.40.50.200">
    <property type="entry name" value="Peptidase S8/S53 domain"/>
    <property type="match status" value="1"/>
</dbReference>
<feature type="region of interest" description="Disordered" evidence="5">
    <location>
        <begin position="493"/>
        <end position="513"/>
    </location>
</feature>
<protein>
    <submittedName>
        <fullName evidence="7">Subtilase family protein</fullName>
    </submittedName>
</protein>
<dbReference type="Pfam" id="PF00082">
    <property type="entry name" value="Peptidase_S8"/>
    <property type="match status" value="1"/>
</dbReference>
<dbReference type="InterPro" id="IPR036852">
    <property type="entry name" value="Peptidase_S8/S53_dom_sf"/>
</dbReference>
<evidence type="ECO:0000256" key="2">
    <source>
        <dbReference type="ARBA" id="ARBA00022670"/>
    </source>
</evidence>
<sequence length="801" mass="88883">MANNPVQIVLNAQNYVQRAEIVPGGSNKDFFAGRDSDFKQHKDALAQSLDTLIPSKLTESPLVFAHVELQETAWAKSHRPVNQVFPKSKIRSTPGNALGTLIVELAPSDIKTIREKIISAENETRWEKDPKSEKLVPKPSRLRSEVGAIKEIRLYSDHDRRKFSIEQAVQWLSDPRTGGAYYVETFIPTDSLEDSKSKRASEENALLEDLMRGIGKLELPIEISRLKSEWTKNQIFIAQLKEPYRSQIDAHKRLINFIDSHPIVRAILLPPVLQSSNTNQEETSLKTFPSISQERAYPIVGIIDTGVSAINHLAPWQAGATDFIDPAFQDTSHGTFIAGLIAGGKHLNPSTELDEADCKFYDLGLHPTYDYESYYPRGFFDFLEQLDAEIVTAAQQGVRVFNMSLSVTLPVEDSSYSLFANILDQIADRHDVIFVLPSGNLDGATAREAWPDDEDQCLKLLAEYRHQGKDRIFQPADSVRSITVGALDPASKEGALKPSRYTRRGPGPSLGAKPDVAHIGGKLEPDHGLYSLTPRGGVSSNCGTSFAAPLVAKSLATLDHLIEGKVPREALSALLIHNSKVPDWMTSKKLSRIAKDFVGAGIPSQAARSLEIDDNQITLVFNGILKPSHELVFDFTWPACLVKNGACTGKVKVTTVYSPAIDRNFGAEFILTNIDTWLRQEVIDKKTGEVSFKGRLKTEADKSIEKERIAHGAKWWPVKTFETTFPRGVGESSQWRLVLEPLNRNGFTLPEEGVPFSTVMTISDPKGNGRVFDEVRQQLQASGVEISDIRTALSNRLRQEN</sequence>
<dbReference type="GO" id="GO:0004252">
    <property type="term" value="F:serine-type endopeptidase activity"/>
    <property type="evidence" value="ECO:0007669"/>
    <property type="project" value="InterPro"/>
</dbReference>
<evidence type="ECO:0000313" key="7">
    <source>
        <dbReference type="EMBL" id="SDQ01535.1"/>
    </source>
</evidence>
<evidence type="ECO:0000256" key="3">
    <source>
        <dbReference type="ARBA" id="ARBA00022801"/>
    </source>
</evidence>
<dbReference type="SUPFAM" id="SSF52743">
    <property type="entry name" value="Subtilisin-like"/>
    <property type="match status" value="1"/>
</dbReference>
<evidence type="ECO:0000313" key="8">
    <source>
        <dbReference type="Proteomes" id="UP000199460"/>
    </source>
</evidence>
<dbReference type="PANTHER" id="PTHR43806">
    <property type="entry name" value="PEPTIDASE S8"/>
    <property type="match status" value="1"/>
</dbReference>
<proteinExistence type="inferred from homology"/>
<name>A0A1H0XFI1_9GAMM</name>
<feature type="domain" description="Peptidase S8/S53" evidence="6">
    <location>
        <begin position="299"/>
        <end position="583"/>
    </location>
</feature>
<evidence type="ECO:0000256" key="4">
    <source>
        <dbReference type="ARBA" id="ARBA00022825"/>
    </source>
</evidence>
<keyword evidence="3" id="KW-0378">Hydrolase</keyword>
<reference evidence="8" key="1">
    <citation type="submission" date="2016-10" db="EMBL/GenBank/DDBJ databases">
        <authorList>
            <person name="Varghese N."/>
            <person name="Submissions S."/>
        </authorList>
    </citation>
    <scope>NUCLEOTIDE SEQUENCE [LARGE SCALE GENOMIC DNA]</scope>
    <source>
        <strain evidence="8">JCM 18416</strain>
    </source>
</reference>
<dbReference type="InterPro" id="IPR050131">
    <property type="entry name" value="Peptidase_S8_subtilisin-like"/>
</dbReference>
<gene>
    <name evidence="7" type="ORF">SAMN05216213_11459</name>
</gene>
<keyword evidence="4" id="KW-0720">Serine protease</keyword>
<keyword evidence="2" id="KW-0645">Protease</keyword>
<comment type="similarity">
    <text evidence="1">Belongs to the peptidase S8 family.</text>
</comment>
<evidence type="ECO:0000259" key="6">
    <source>
        <dbReference type="Pfam" id="PF00082"/>
    </source>
</evidence>
<dbReference type="EMBL" id="FNJJ01000014">
    <property type="protein sequence ID" value="SDQ01535.1"/>
    <property type="molecule type" value="Genomic_DNA"/>
</dbReference>
<dbReference type="CDD" id="cd04847">
    <property type="entry name" value="Peptidases_S8_Subtilisin_like_2"/>
    <property type="match status" value="1"/>
</dbReference>
<dbReference type="RefSeq" id="WP_079389534.1">
    <property type="nucleotide sequence ID" value="NZ_FNJJ01000014.1"/>
</dbReference>
<dbReference type="InterPro" id="IPR034074">
    <property type="entry name" value="Y4bN_pept_dom"/>
</dbReference>
<dbReference type="GO" id="GO:0006508">
    <property type="term" value="P:proteolysis"/>
    <property type="evidence" value="ECO:0007669"/>
    <property type="project" value="UniProtKB-KW"/>
</dbReference>
<organism evidence="7 8">
    <name type="scientific">Ectopseudomonas guguanensis</name>
    <dbReference type="NCBI Taxonomy" id="1198456"/>
    <lineage>
        <taxon>Bacteria</taxon>
        <taxon>Pseudomonadati</taxon>
        <taxon>Pseudomonadota</taxon>
        <taxon>Gammaproteobacteria</taxon>
        <taxon>Pseudomonadales</taxon>
        <taxon>Pseudomonadaceae</taxon>
        <taxon>Ectopseudomonas</taxon>
    </lineage>
</organism>
<dbReference type="PANTHER" id="PTHR43806:SF11">
    <property type="entry name" value="CEREVISIN-RELATED"/>
    <property type="match status" value="1"/>
</dbReference>
<dbReference type="GeneID" id="300933534"/>
<dbReference type="InterPro" id="IPR000209">
    <property type="entry name" value="Peptidase_S8/S53_dom"/>
</dbReference>
<keyword evidence="8" id="KW-1185">Reference proteome</keyword>
<evidence type="ECO:0000256" key="1">
    <source>
        <dbReference type="ARBA" id="ARBA00011073"/>
    </source>
</evidence>
<accession>A0A1H0XFI1</accession>
<dbReference type="Proteomes" id="UP000199460">
    <property type="component" value="Unassembled WGS sequence"/>
</dbReference>
<dbReference type="OrthoDB" id="9768989at2"/>
<dbReference type="AlphaFoldDB" id="A0A1H0XFI1"/>
<evidence type="ECO:0000256" key="5">
    <source>
        <dbReference type="SAM" id="MobiDB-lite"/>
    </source>
</evidence>